<accession>A0A1I3VU13</accession>
<dbReference type="OrthoDB" id="9813321at2"/>
<dbReference type="SMART" id="SM00834">
    <property type="entry name" value="CxxC_CXXC_SSSS"/>
    <property type="match status" value="1"/>
</dbReference>
<proteinExistence type="predicted"/>
<evidence type="ECO:0000313" key="2">
    <source>
        <dbReference type="EMBL" id="SFJ98898.1"/>
    </source>
</evidence>
<dbReference type="STRING" id="1612308.SAMN05444581_101116"/>
<dbReference type="AlphaFoldDB" id="A0A1I3VU13"/>
<gene>
    <name evidence="2" type="ORF">SAMN05444581_101116</name>
</gene>
<protein>
    <submittedName>
        <fullName evidence="2">Putative regulatory protein, FmdB family</fullName>
    </submittedName>
</protein>
<organism evidence="2 3">
    <name type="scientific">Methylocapsa palsarum</name>
    <dbReference type="NCBI Taxonomy" id="1612308"/>
    <lineage>
        <taxon>Bacteria</taxon>
        <taxon>Pseudomonadati</taxon>
        <taxon>Pseudomonadota</taxon>
        <taxon>Alphaproteobacteria</taxon>
        <taxon>Hyphomicrobiales</taxon>
        <taxon>Beijerinckiaceae</taxon>
        <taxon>Methylocapsa</taxon>
    </lineage>
</organism>
<sequence length="78" mass="8418">MPLYAYACNSCDADFELLVRSSDVPVCPSCGGKDLTQQIARISTEIKYPGVAKSWRAAAARSGDISNFSKKEIATKKS</sequence>
<dbReference type="RefSeq" id="WP_091675885.1">
    <property type="nucleotide sequence ID" value="NZ_FOSN01000001.1"/>
</dbReference>
<reference evidence="2 3" key="1">
    <citation type="submission" date="2016-10" db="EMBL/GenBank/DDBJ databases">
        <authorList>
            <person name="de Groot N.N."/>
        </authorList>
    </citation>
    <scope>NUCLEOTIDE SEQUENCE [LARGE SCALE GENOMIC DNA]</scope>
    <source>
        <strain evidence="2 3">NE2</strain>
    </source>
</reference>
<evidence type="ECO:0000313" key="3">
    <source>
        <dbReference type="Proteomes" id="UP000198755"/>
    </source>
</evidence>
<dbReference type="EMBL" id="FOSN01000001">
    <property type="protein sequence ID" value="SFJ98898.1"/>
    <property type="molecule type" value="Genomic_DNA"/>
</dbReference>
<dbReference type="Proteomes" id="UP000198755">
    <property type="component" value="Unassembled WGS sequence"/>
</dbReference>
<dbReference type="NCBIfam" id="TIGR02605">
    <property type="entry name" value="CxxC_CxxC_SSSS"/>
    <property type="match status" value="1"/>
</dbReference>
<name>A0A1I3VU13_9HYPH</name>
<dbReference type="Pfam" id="PF09723">
    <property type="entry name" value="Zn_ribbon_8"/>
    <property type="match status" value="1"/>
</dbReference>
<feature type="domain" description="Putative regulatory protein FmdB zinc ribbon" evidence="1">
    <location>
        <begin position="1"/>
        <end position="40"/>
    </location>
</feature>
<dbReference type="InterPro" id="IPR013429">
    <property type="entry name" value="Regulatory_FmdB_Zinc_ribbon"/>
</dbReference>
<evidence type="ECO:0000259" key="1">
    <source>
        <dbReference type="SMART" id="SM00834"/>
    </source>
</evidence>
<keyword evidence="3" id="KW-1185">Reference proteome</keyword>